<keyword evidence="1" id="KW-0812">Transmembrane</keyword>
<sequence length="111" mass="11206">MRPAEEESIGTLVLRLRDDAVEYGRAQIGVYKAEVSSRSAPAKSGAIFGVAALVLALSALVALLVGLIFTLATLIGPGGATAVVVIVTLAIAGLLGWLAARKFAVAFGGGQ</sequence>
<gene>
    <name evidence="2" type="ORF">DVW87_07450</name>
</gene>
<dbReference type="InterPro" id="IPR009937">
    <property type="entry name" value="Phage_holin_3_6"/>
</dbReference>
<comment type="caution">
    <text evidence="2">The sequence shown here is derived from an EMBL/GenBank/DDBJ whole genome shotgun (WGS) entry which is preliminary data.</text>
</comment>
<evidence type="ECO:0000256" key="1">
    <source>
        <dbReference type="SAM" id="Phobius"/>
    </source>
</evidence>
<reference evidence="2 3" key="1">
    <citation type="submission" date="2018-07" db="EMBL/GenBank/DDBJ databases">
        <title>a novel species of Sphingomonas isolated from the rhizosphere soil of Araceae plant.</title>
        <authorList>
            <person name="Zhiyong W."/>
            <person name="Qinglan Z."/>
            <person name="Zhiwei F."/>
            <person name="Ding X."/>
            <person name="Gejiao W."/>
            <person name="Shixue Z."/>
        </authorList>
    </citation>
    <scope>NUCLEOTIDE SEQUENCE [LARGE SCALE GENOMIC DNA]</scope>
    <source>
        <strain evidence="2 3">WZY 27</strain>
    </source>
</reference>
<evidence type="ECO:0008006" key="4">
    <source>
        <dbReference type="Google" id="ProtNLM"/>
    </source>
</evidence>
<dbReference type="Pfam" id="PF07332">
    <property type="entry name" value="Phage_holin_3_6"/>
    <property type="match status" value="1"/>
</dbReference>
<keyword evidence="1" id="KW-1133">Transmembrane helix</keyword>
<feature type="transmembrane region" description="Helical" evidence="1">
    <location>
        <begin position="78"/>
        <end position="100"/>
    </location>
</feature>
<evidence type="ECO:0000313" key="2">
    <source>
        <dbReference type="EMBL" id="RDE05111.1"/>
    </source>
</evidence>
<dbReference type="OrthoDB" id="7595734at2"/>
<accession>A0A369VZ67</accession>
<keyword evidence="1" id="KW-0472">Membrane</keyword>
<proteinExistence type="predicted"/>
<feature type="transmembrane region" description="Helical" evidence="1">
    <location>
        <begin position="46"/>
        <end position="72"/>
    </location>
</feature>
<dbReference type="Proteomes" id="UP000253918">
    <property type="component" value="Unassembled WGS sequence"/>
</dbReference>
<protein>
    <recommendedName>
        <fullName evidence="4">Phage holin family protein</fullName>
    </recommendedName>
</protein>
<keyword evidence="3" id="KW-1185">Reference proteome</keyword>
<dbReference type="AlphaFoldDB" id="A0A369VZ67"/>
<name>A0A369VZ67_9SPHN</name>
<organism evidence="2 3">
    <name type="scientific">Sphingomonas aracearum</name>
    <dbReference type="NCBI Taxonomy" id="2283317"/>
    <lineage>
        <taxon>Bacteria</taxon>
        <taxon>Pseudomonadati</taxon>
        <taxon>Pseudomonadota</taxon>
        <taxon>Alphaproteobacteria</taxon>
        <taxon>Sphingomonadales</taxon>
        <taxon>Sphingomonadaceae</taxon>
        <taxon>Sphingomonas</taxon>
    </lineage>
</organism>
<dbReference type="EMBL" id="QQNB01000002">
    <property type="protein sequence ID" value="RDE05111.1"/>
    <property type="molecule type" value="Genomic_DNA"/>
</dbReference>
<evidence type="ECO:0000313" key="3">
    <source>
        <dbReference type="Proteomes" id="UP000253918"/>
    </source>
</evidence>